<reference evidence="3" key="1">
    <citation type="journal article" date="2023" name="Mol. Biol. Evol.">
        <title>Third-Generation Sequencing Reveals the Adaptive Role of the Epigenome in Three Deep-Sea Polychaetes.</title>
        <authorList>
            <person name="Perez M."/>
            <person name="Aroh O."/>
            <person name="Sun Y."/>
            <person name="Lan Y."/>
            <person name="Juniper S.K."/>
            <person name="Young C.R."/>
            <person name="Angers B."/>
            <person name="Qian P.Y."/>
        </authorList>
    </citation>
    <scope>NUCLEOTIDE SEQUENCE</scope>
    <source>
        <strain evidence="3">P08H-3</strain>
    </source>
</reference>
<sequence>MPTGPIEGQFLQSKKSKTWSSVITLSYYANGADTGTVPAKQEKQFCKDITLATNSGTLKRTGYVFKGWNTQADGTGTSYMAGDNYTEDKAITLYAEWWALVNYDANGADTGTVPAKQEKKPGQDLTLADNSGTLARTGYVFKGWNTDAKGKGDHYDEGQAGGSLLGAGSGTIRRSYAKGEATGGTEIGGFVEVSGANLVMEDCYANVLVSGSGDSIGGGLMGFSSLERLETAMPWTSFEVFTTPDCRKTHGSVMLTRPVEINDLLVEDAYFEFEEGKVTSFSAKKGQEALRILFEDPGSRRIGEIALVDKHSPVARSRLFFYDTLVDENAAIHMAFGQAYIQGLEGGARMKEQQLDDIGFNNATYHSDVMIGDEHTQVEANCYDGRTYRIMESGEFVI</sequence>
<gene>
    <name evidence="3" type="ORF">LSH36_793g01223</name>
</gene>
<evidence type="ECO:0000256" key="1">
    <source>
        <dbReference type="ARBA" id="ARBA00004196"/>
    </source>
</evidence>
<evidence type="ECO:0000313" key="3">
    <source>
        <dbReference type="EMBL" id="KAK2144037.1"/>
    </source>
</evidence>
<proteinExistence type="predicted"/>
<dbReference type="AlphaFoldDB" id="A0AAD9MSD8"/>
<dbReference type="Proteomes" id="UP001208570">
    <property type="component" value="Unassembled WGS sequence"/>
</dbReference>
<protein>
    <recommendedName>
        <fullName evidence="5">Listeria/Bacterioides repeat-containing protein</fullName>
    </recommendedName>
</protein>
<keyword evidence="2" id="KW-0479">Metal-binding</keyword>
<dbReference type="GO" id="GO:0004177">
    <property type="term" value="F:aminopeptidase activity"/>
    <property type="evidence" value="ECO:0007669"/>
    <property type="project" value="InterPro"/>
</dbReference>
<dbReference type="PANTHER" id="PTHR34448:SF3">
    <property type="entry name" value="AMINOPEPTIDASE AMPS"/>
    <property type="match status" value="1"/>
</dbReference>
<dbReference type="InterPro" id="IPR042229">
    <property type="entry name" value="Listeria/Bacterioides_rpt_sf"/>
</dbReference>
<dbReference type="Pfam" id="PF02073">
    <property type="entry name" value="Peptidase_M29"/>
    <property type="match status" value="1"/>
</dbReference>
<dbReference type="GO" id="GO:0046872">
    <property type="term" value="F:metal ion binding"/>
    <property type="evidence" value="ECO:0007669"/>
    <property type="project" value="UniProtKB-KW"/>
</dbReference>
<dbReference type="PANTHER" id="PTHR34448">
    <property type="entry name" value="AMINOPEPTIDASE"/>
    <property type="match status" value="1"/>
</dbReference>
<dbReference type="InterPro" id="IPR052170">
    <property type="entry name" value="M29_Exopeptidase"/>
</dbReference>
<dbReference type="Gene3D" id="2.60.40.4270">
    <property type="entry name" value="Listeria-Bacteroides repeat domain"/>
    <property type="match status" value="2"/>
</dbReference>
<dbReference type="SUPFAM" id="SSF144052">
    <property type="entry name" value="Thermophilic metalloprotease-like"/>
    <property type="match status" value="1"/>
</dbReference>
<dbReference type="InterPro" id="IPR000787">
    <property type="entry name" value="Peptidase_M29"/>
</dbReference>
<comment type="caution">
    <text evidence="3">The sequence shown here is derived from an EMBL/GenBank/DDBJ whole genome shotgun (WGS) entry which is preliminary data.</text>
</comment>
<keyword evidence="4" id="KW-1185">Reference proteome</keyword>
<dbReference type="EMBL" id="JAODUP010000793">
    <property type="protein sequence ID" value="KAK2144037.1"/>
    <property type="molecule type" value="Genomic_DNA"/>
</dbReference>
<dbReference type="NCBIfam" id="TIGR02543">
    <property type="entry name" value="List_Bact_rpt"/>
    <property type="match status" value="1"/>
</dbReference>
<organism evidence="3 4">
    <name type="scientific">Paralvinella palmiformis</name>
    <dbReference type="NCBI Taxonomy" id="53620"/>
    <lineage>
        <taxon>Eukaryota</taxon>
        <taxon>Metazoa</taxon>
        <taxon>Spiralia</taxon>
        <taxon>Lophotrochozoa</taxon>
        <taxon>Annelida</taxon>
        <taxon>Polychaeta</taxon>
        <taxon>Sedentaria</taxon>
        <taxon>Canalipalpata</taxon>
        <taxon>Terebellida</taxon>
        <taxon>Terebelliformia</taxon>
        <taxon>Alvinellidae</taxon>
        <taxon>Paralvinella</taxon>
    </lineage>
</organism>
<evidence type="ECO:0000256" key="2">
    <source>
        <dbReference type="ARBA" id="ARBA00022723"/>
    </source>
</evidence>
<dbReference type="PRINTS" id="PR00919">
    <property type="entry name" value="THERMOPTASE"/>
</dbReference>
<dbReference type="GO" id="GO:0006508">
    <property type="term" value="P:proteolysis"/>
    <property type="evidence" value="ECO:0007669"/>
    <property type="project" value="InterPro"/>
</dbReference>
<evidence type="ECO:0000313" key="4">
    <source>
        <dbReference type="Proteomes" id="UP001208570"/>
    </source>
</evidence>
<dbReference type="InterPro" id="IPR013378">
    <property type="entry name" value="InlB-like_B-rpt"/>
</dbReference>
<comment type="subcellular location">
    <subcellularLocation>
        <location evidence="1">Cell envelope</location>
    </subcellularLocation>
</comment>
<accession>A0AAD9MSD8</accession>
<name>A0AAD9MSD8_9ANNE</name>
<dbReference type="Pfam" id="PF09479">
    <property type="entry name" value="Flg_new"/>
    <property type="match status" value="2"/>
</dbReference>
<evidence type="ECO:0008006" key="5">
    <source>
        <dbReference type="Google" id="ProtNLM"/>
    </source>
</evidence>